<evidence type="ECO:0000256" key="3">
    <source>
        <dbReference type="ARBA" id="ARBA00023274"/>
    </source>
</evidence>
<sequence>MTPAATGAWNLHVDCAAPKLFSSEARKRQELPRQISTAAMAKNTSATKKATQAQKAALKGTNGKIQKKIRTTATFHRPSTLKLARTPKYPRKSVPHAPRLDEFKVIVNPLNTESAMKKIEENNTLVFICDIKANKYQIKVSERVSQSASWVERR</sequence>
<dbReference type="InterPro" id="IPR013025">
    <property type="entry name" value="Ribosomal_uL23-like"/>
</dbReference>
<gene>
    <name evidence="5" type="ORF">G7K_2824-t1</name>
</gene>
<comment type="similarity">
    <text evidence="1">Belongs to the universal ribosomal protein uL23 family.</text>
</comment>
<dbReference type="GO" id="GO:1990904">
    <property type="term" value="C:ribonucleoprotein complex"/>
    <property type="evidence" value="ECO:0007669"/>
    <property type="project" value="UniProtKB-KW"/>
</dbReference>
<evidence type="ECO:0000256" key="1">
    <source>
        <dbReference type="ARBA" id="ARBA00006700"/>
    </source>
</evidence>
<keyword evidence="3" id="KW-0687">Ribonucleoprotein</keyword>
<dbReference type="GO" id="GO:0003735">
    <property type="term" value="F:structural constituent of ribosome"/>
    <property type="evidence" value="ECO:0007669"/>
    <property type="project" value="InterPro"/>
</dbReference>
<evidence type="ECO:0000256" key="2">
    <source>
        <dbReference type="ARBA" id="ARBA00022980"/>
    </source>
</evidence>
<dbReference type="InterPro" id="IPR012678">
    <property type="entry name" value="Ribosomal_uL23/eL15/eS24_sf"/>
</dbReference>
<dbReference type="SUPFAM" id="SSF54189">
    <property type="entry name" value="Ribosomal proteins S24e, L23 and L15e"/>
    <property type="match status" value="1"/>
</dbReference>
<keyword evidence="6" id="KW-1185">Reference proteome</keyword>
<proteinExistence type="inferred from homology"/>
<name>A0A0E9NFN9_SAICN</name>
<comment type="caution">
    <text evidence="5">The sequence shown here is derived from an EMBL/GenBank/DDBJ whole genome shotgun (WGS) entry which is preliminary data.</text>
</comment>
<dbReference type="InterPro" id="IPR012677">
    <property type="entry name" value="Nucleotide-bd_a/b_plait_sf"/>
</dbReference>
<dbReference type="AlphaFoldDB" id="A0A0E9NFN9"/>
<reference evidence="5 6" key="2">
    <citation type="journal article" date="2014" name="J. Gen. Appl. Microbiol.">
        <title>The early diverging ascomycetous budding yeast Saitoella complicata has three histone deacetylases belonging to the Clr6, Hos2, and Rpd3 lineages.</title>
        <authorList>
            <person name="Nishida H."/>
            <person name="Matsumoto T."/>
            <person name="Kondo S."/>
            <person name="Hamamoto M."/>
            <person name="Yoshikawa H."/>
        </authorList>
    </citation>
    <scope>NUCLEOTIDE SEQUENCE [LARGE SCALE GENOMIC DNA]</scope>
    <source>
        <strain evidence="5 6">NRRL Y-17804</strain>
    </source>
</reference>
<dbReference type="Proteomes" id="UP000033140">
    <property type="component" value="Unassembled WGS sequence"/>
</dbReference>
<dbReference type="GO" id="GO:0005840">
    <property type="term" value="C:ribosome"/>
    <property type="evidence" value="ECO:0007669"/>
    <property type="project" value="UniProtKB-KW"/>
</dbReference>
<organism evidence="5 6">
    <name type="scientific">Saitoella complicata (strain BCRC 22490 / CBS 7301 / JCM 7358 / NBRC 10748 / NRRL Y-17804)</name>
    <dbReference type="NCBI Taxonomy" id="698492"/>
    <lineage>
        <taxon>Eukaryota</taxon>
        <taxon>Fungi</taxon>
        <taxon>Dikarya</taxon>
        <taxon>Ascomycota</taxon>
        <taxon>Taphrinomycotina</taxon>
        <taxon>Taphrinomycotina incertae sedis</taxon>
        <taxon>Saitoella</taxon>
    </lineage>
</organism>
<reference evidence="5 6" key="1">
    <citation type="journal article" date="2011" name="J. Gen. Appl. Microbiol.">
        <title>Draft genome sequencing of the enigmatic yeast Saitoella complicata.</title>
        <authorList>
            <person name="Nishida H."/>
            <person name="Hamamoto M."/>
            <person name="Sugiyama J."/>
        </authorList>
    </citation>
    <scope>NUCLEOTIDE SEQUENCE [LARGE SCALE GENOMIC DNA]</scope>
    <source>
        <strain evidence="5 6">NRRL Y-17804</strain>
    </source>
</reference>
<dbReference type="EMBL" id="BACD03000016">
    <property type="protein sequence ID" value="GAO48654.1"/>
    <property type="molecule type" value="Genomic_DNA"/>
</dbReference>
<accession>A0A0E9NFN9</accession>
<protein>
    <recommendedName>
        <fullName evidence="4">Large ribosomal subunit protein uL23 N-terminal domain-containing protein</fullName>
    </recommendedName>
</protein>
<dbReference type="Gene3D" id="3.30.70.330">
    <property type="match status" value="1"/>
</dbReference>
<dbReference type="Pfam" id="PF03939">
    <property type="entry name" value="Ribosomal_L23eN"/>
    <property type="match status" value="1"/>
</dbReference>
<dbReference type="STRING" id="698492.A0A0E9NFN9"/>
<evidence type="ECO:0000259" key="4">
    <source>
        <dbReference type="Pfam" id="PF03939"/>
    </source>
</evidence>
<dbReference type="GO" id="GO:0006412">
    <property type="term" value="P:translation"/>
    <property type="evidence" value="ECO:0007669"/>
    <property type="project" value="InterPro"/>
</dbReference>
<keyword evidence="2" id="KW-0689">Ribosomal protein</keyword>
<dbReference type="InterPro" id="IPR005633">
    <property type="entry name" value="Ribosomal_uL23_N"/>
</dbReference>
<evidence type="ECO:0000313" key="5">
    <source>
        <dbReference type="EMBL" id="GAO48654.1"/>
    </source>
</evidence>
<evidence type="ECO:0000313" key="6">
    <source>
        <dbReference type="Proteomes" id="UP000033140"/>
    </source>
</evidence>
<reference evidence="5 6" key="3">
    <citation type="journal article" date="2015" name="Genome Announc.">
        <title>Draft Genome Sequence of the Archiascomycetous Yeast Saitoella complicata.</title>
        <authorList>
            <person name="Yamauchi K."/>
            <person name="Kondo S."/>
            <person name="Hamamoto M."/>
            <person name="Takahashi Y."/>
            <person name="Ogura Y."/>
            <person name="Hayashi T."/>
            <person name="Nishida H."/>
        </authorList>
    </citation>
    <scope>NUCLEOTIDE SEQUENCE [LARGE SCALE GENOMIC DNA]</scope>
    <source>
        <strain evidence="5 6">NRRL Y-17804</strain>
    </source>
</reference>
<feature type="domain" description="Large ribosomal subunit protein uL23 N-terminal" evidence="4">
    <location>
        <begin position="46"/>
        <end position="96"/>
    </location>
</feature>
<dbReference type="PANTHER" id="PTHR11620">
    <property type="entry name" value="60S RIBOSOMAL PROTEIN L23A"/>
    <property type="match status" value="1"/>
</dbReference>